<gene>
    <name evidence="1" type="ORF">DV711_10715</name>
</gene>
<accession>A0A369WPM1</accession>
<comment type="caution">
    <text evidence="1">The sequence shown here is derived from an EMBL/GenBank/DDBJ whole genome shotgun (WGS) entry which is preliminary data.</text>
</comment>
<keyword evidence="2" id="KW-1185">Reference proteome</keyword>
<dbReference type="AlphaFoldDB" id="A0A369WPM1"/>
<dbReference type="EMBL" id="QQOH01000002">
    <property type="protein sequence ID" value="RDE23009.1"/>
    <property type="molecule type" value="Genomic_DNA"/>
</dbReference>
<dbReference type="OrthoDB" id="6386565at2"/>
<sequence>MPNSPISQMLEAWEKHLVEHHPQVSYEIDVCRDDVFKLEALAELYGLPLEDIIANLISSSLKEVEQKMPYKKGSRVIRIEEGDPVYEDVGQTPRYLEIKRRLEQQSQKLAG</sequence>
<evidence type="ECO:0000313" key="2">
    <source>
        <dbReference type="Proteomes" id="UP000253769"/>
    </source>
</evidence>
<reference evidence="1 2" key="1">
    <citation type="submission" date="2018-07" db="EMBL/GenBank/DDBJ databases">
        <title>Motiliproteus coralliicola sp. nov., a bacterium isolated from Coral.</title>
        <authorList>
            <person name="Wang G."/>
        </authorList>
    </citation>
    <scope>NUCLEOTIDE SEQUENCE [LARGE SCALE GENOMIC DNA]</scope>
    <source>
        <strain evidence="1 2">C34</strain>
    </source>
</reference>
<organism evidence="1 2">
    <name type="scientific">Motiliproteus coralliicola</name>
    <dbReference type="NCBI Taxonomy" id="2283196"/>
    <lineage>
        <taxon>Bacteria</taxon>
        <taxon>Pseudomonadati</taxon>
        <taxon>Pseudomonadota</taxon>
        <taxon>Gammaproteobacteria</taxon>
        <taxon>Oceanospirillales</taxon>
        <taxon>Oceanospirillaceae</taxon>
        <taxon>Motiliproteus</taxon>
    </lineage>
</organism>
<proteinExistence type="predicted"/>
<dbReference type="Proteomes" id="UP000253769">
    <property type="component" value="Unassembled WGS sequence"/>
</dbReference>
<evidence type="ECO:0008006" key="3">
    <source>
        <dbReference type="Google" id="ProtNLM"/>
    </source>
</evidence>
<name>A0A369WPM1_9GAMM</name>
<evidence type="ECO:0000313" key="1">
    <source>
        <dbReference type="EMBL" id="RDE23009.1"/>
    </source>
</evidence>
<dbReference type="RefSeq" id="WP_114695643.1">
    <property type="nucleotide sequence ID" value="NZ_QQOH01000002.1"/>
</dbReference>
<protein>
    <recommendedName>
        <fullName evidence="3">Type 1 pili tip component</fullName>
    </recommendedName>
</protein>